<proteinExistence type="predicted"/>
<keyword evidence="1" id="KW-1133">Transmembrane helix</keyword>
<keyword evidence="1" id="KW-0812">Transmembrane</keyword>
<feature type="transmembrane region" description="Helical" evidence="1">
    <location>
        <begin position="17"/>
        <end position="40"/>
    </location>
</feature>
<keyword evidence="1" id="KW-0472">Membrane</keyword>
<dbReference type="Proteomes" id="UP000178372">
    <property type="component" value="Unassembled WGS sequence"/>
</dbReference>
<gene>
    <name evidence="2" type="ORF">A2690_01665</name>
</gene>
<reference evidence="2 3" key="1">
    <citation type="journal article" date="2016" name="Nat. Commun.">
        <title>Thousands of microbial genomes shed light on interconnected biogeochemical processes in an aquifer system.</title>
        <authorList>
            <person name="Anantharaman K."/>
            <person name="Brown C.T."/>
            <person name="Hug L.A."/>
            <person name="Sharon I."/>
            <person name="Castelle C.J."/>
            <person name="Probst A.J."/>
            <person name="Thomas B.C."/>
            <person name="Singh A."/>
            <person name="Wilkins M.J."/>
            <person name="Karaoz U."/>
            <person name="Brodie E.L."/>
            <person name="Williams K.H."/>
            <person name="Hubbard S.S."/>
            <person name="Banfield J.F."/>
        </authorList>
    </citation>
    <scope>NUCLEOTIDE SEQUENCE [LARGE SCALE GENOMIC DNA]</scope>
</reference>
<accession>A0A1F7GB74</accession>
<protein>
    <submittedName>
        <fullName evidence="2">Uncharacterized protein</fullName>
    </submittedName>
</protein>
<evidence type="ECO:0000313" key="3">
    <source>
        <dbReference type="Proteomes" id="UP000178372"/>
    </source>
</evidence>
<evidence type="ECO:0000313" key="2">
    <source>
        <dbReference type="EMBL" id="OGK16126.1"/>
    </source>
</evidence>
<organism evidence="2 3">
    <name type="scientific">Candidatus Roizmanbacteria bacterium RIFCSPHIGHO2_01_FULL_39_12b</name>
    <dbReference type="NCBI Taxonomy" id="1802030"/>
    <lineage>
        <taxon>Bacteria</taxon>
        <taxon>Candidatus Roizmaniibacteriota</taxon>
    </lineage>
</organism>
<name>A0A1F7GB74_9BACT</name>
<dbReference type="EMBL" id="MFZF01000020">
    <property type="protein sequence ID" value="OGK16126.1"/>
    <property type="molecule type" value="Genomic_DNA"/>
</dbReference>
<dbReference type="AlphaFoldDB" id="A0A1F7GB74"/>
<comment type="caution">
    <text evidence="2">The sequence shown here is derived from an EMBL/GenBank/DDBJ whole genome shotgun (WGS) entry which is preliminary data.</text>
</comment>
<evidence type="ECO:0000256" key="1">
    <source>
        <dbReference type="SAM" id="Phobius"/>
    </source>
</evidence>
<sequence>MEEIIEKGNFEYSKRPLWQWVVVYLIIGSIVYGVVYYLFLAKKGGYSYNRIQPNAQQQYITSTLTC</sequence>